<evidence type="ECO:0000313" key="3">
    <source>
        <dbReference type="Proteomes" id="UP000509303"/>
    </source>
</evidence>
<dbReference type="InterPro" id="IPR043917">
    <property type="entry name" value="DUF5753"/>
</dbReference>
<evidence type="ECO:0000313" key="2">
    <source>
        <dbReference type="EMBL" id="QKW53929.1"/>
    </source>
</evidence>
<dbReference type="SUPFAM" id="SSF47413">
    <property type="entry name" value="lambda repressor-like DNA-binding domains"/>
    <property type="match status" value="1"/>
</dbReference>
<dbReference type="InterPro" id="IPR001387">
    <property type="entry name" value="Cro/C1-type_HTH"/>
</dbReference>
<feature type="domain" description="HTH cro/C1-type" evidence="1">
    <location>
        <begin position="33"/>
        <end position="88"/>
    </location>
</feature>
<dbReference type="InterPro" id="IPR010982">
    <property type="entry name" value="Lambda_DNA-bd_dom_sf"/>
</dbReference>
<dbReference type="GO" id="GO:0003677">
    <property type="term" value="F:DNA binding"/>
    <property type="evidence" value="ECO:0007669"/>
    <property type="project" value="InterPro"/>
</dbReference>
<evidence type="ECO:0000259" key="1">
    <source>
        <dbReference type="PROSITE" id="PS50943"/>
    </source>
</evidence>
<gene>
    <name evidence="2" type="ORF">HUT08_35160</name>
</gene>
<organism evidence="2 3">
    <name type="scientific">Streptomyces buecherae</name>
    <dbReference type="NCBI Taxonomy" id="2763006"/>
    <lineage>
        <taxon>Bacteria</taxon>
        <taxon>Bacillati</taxon>
        <taxon>Actinomycetota</taxon>
        <taxon>Actinomycetes</taxon>
        <taxon>Kitasatosporales</taxon>
        <taxon>Streptomycetaceae</taxon>
        <taxon>Streptomyces</taxon>
    </lineage>
</organism>
<dbReference type="RefSeq" id="WP_176165633.1">
    <property type="nucleotide sequence ID" value="NZ_CP054929.1"/>
</dbReference>
<dbReference type="SMART" id="SM00530">
    <property type="entry name" value="HTH_XRE"/>
    <property type="match status" value="1"/>
</dbReference>
<reference evidence="2 3" key="1">
    <citation type="submission" date="2020-06" db="EMBL/GenBank/DDBJ databases">
        <title>Genome mining for natural products.</title>
        <authorList>
            <person name="Zhang B."/>
            <person name="Shi J."/>
            <person name="Ge H."/>
        </authorList>
    </citation>
    <scope>NUCLEOTIDE SEQUENCE [LARGE SCALE GENOMIC DNA]</scope>
    <source>
        <strain evidence="2 3">NA00687</strain>
    </source>
</reference>
<dbReference type="Proteomes" id="UP000509303">
    <property type="component" value="Chromosome"/>
</dbReference>
<dbReference type="AlphaFoldDB" id="A0A7H8NHE5"/>
<dbReference type="EMBL" id="CP054929">
    <property type="protein sequence ID" value="QKW53929.1"/>
    <property type="molecule type" value="Genomic_DNA"/>
</dbReference>
<dbReference type="Pfam" id="PF19054">
    <property type="entry name" value="DUF5753"/>
    <property type="match status" value="1"/>
</dbReference>
<name>A0A7H8NHE5_9ACTN</name>
<protein>
    <submittedName>
        <fullName evidence="2">Helix-turn-helix domain-containing protein</fullName>
    </submittedName>
</protein>
<dbReference type="CDD" id="cd00093">
    <property type="entry name" value="HTH_XRE"/>
    <property type="match status" value="1"/>
</dbReference>
<dbReference type="Pfam" id="PF13560">
    <property type="entry name" value="HTH_31"/>
    <property type="match status" value="1"/>
</dbReference>
<accession>A0A7H8NHE5</accession>
<keyword evidence="3" id="KW-1185">Reference proteome</keyword>
<proteinExistence type="predicted"/>
<dbReference type="PROSITE" id="PS50943">
    <property type="entry name" value="HTH_CROC1"/>
    <property type="match status" value="1"/>
</dbReference>
<dbReference type="Gene3D" id="1.10.260.40">
    <property type="entry name" value="lambda repressor-like DNA-binding domains"/>
    <property type="match status" value="1"/>
</dbReference>
<sequence>MQVQFANCSSARRDGLAAGDPPEVLRQILGAQLKELRESAGRSYLEAARAVGVSEATIRRMEAGQATRYLRASLMALLDCYGVTAREKAEAVQRLADEASQPSWWHPYRDVAPEWLRTRIGLDEAAQLIRGYAPQHVPDLLQTEEYARALLHADDPLTAPDPERTERRVELRMRRQALLRREEPPRLWIVLDETALRWPVGGPKVMGDQVARLLELSALPHVTLQLMPYELGPHVAAGAGAFTVFRVRARELPDIVSSENGLTAPSIDTKREHVARYQAALDHLCAQALQASASRDRLGELHAHWSDAPHGTGG</sequence>